<dbReference type="KEGG" id="mthd:A3224_05865"/>
<dbReference type="EMBL" id="JAPHQB010000004">
    <property type="protein sequence ID" value="MCX2800931.1"/>
    <property type="molecule type" value="Genomic_DNA"/>
</dbReference>
<reference evidence="1" key="2">
    <citation type="submission" date="2016-03" db="EMBL/GenBank/DDBJ databases">
        <authorList>
            <person name="Ploux O."/>
        </authorList>
    </citation>
    <scope>NUCLEOTIDE SEQUENCE [LARGE SCALE GENOMIC DNA]</scope>
    <source>
        <strain evidence="1">DAU221</strain>
    </source>
</reference>
<dbReference type="Proteomes" id="UP000076077">
    <property type="component" value="Chromosome"/>
</dbReference>
<dbReference type="RefSeq" id="WP_067152493.1">
    <property type="nucleotide sequence ID" value="NZ_CP014864.1"/>
</dbReference>
<dbReference type="GeneID" id="76607577"/>
<evidence type="ECO:0000313" key="1">
    <source>
        <dbReference type="EMBL" id="AMX02171.1"/>
    </source>
</evidence>
<organism evidence="1 3">
    <name type="scientific">Microbulbifer thermotolerans</name>
    <dbReference type="NCBI Taxonomy" id="252514"/>
    <lineage>
        <taxon>Bacteria</taxon>
        <taxon>Pseudomonadati</taxon>
        <taxon>Pseudomonadota</taxon>
        <taxon>Gammaproteobacteria</taxon>
        <taxon>Cellvibrionales</taxon>
        <taxon>Microbulbiferaceae</taxon>
        <taxon>Microbulbifer</taxon>
    </lineage>
</organism>
<reference evidence="2" key="3">
    <citation type="submission" date="2022-11" db="EMBL/GenBank/DDBJ databases">
        <title>Chitin-degrading and fungicidal potential of chitinolytic bacterial strains from marine environment of the Pacific Ocean regions.</title>
        <authorList>
            <person name="Pentekhina I."/>
            <person name="Nedashkovskaya O."/>
            <person name="Seitkalieva A."/>
            <person name="Podvolotskaya A."/>
            <person name="Tekutyeva L."/>
            <person name="Balabanova L."/>
        </authorList>
    </citation>
    <scope>NUCLEOTIDE SEQUENCE</scope>
    <source>
        <strain evidence="2">KMM 6838</strain>
    </source>
</reference>
<accession>A0A143HKY5</accession>
<protein>
    <submittedName>
        <fullName evidence="1">Uncharacterized protein</fullName>
    </submittedName>
</protein>
<keyword evidence="3" id="KW-1185">Reference proteome</keyword>
<proteinExistence type="predicted"/>
<dbReference type="EMBL" id="CP014864">
    <property type="protein sequence ID" value="AMX02171.1"/>
    <property type="molecule type" value="Genomic_DNA"/>
</dbReference>
<dbReference type="Proteomes" id="UP001209730">
    <property type="component" value="Unassembled WGS sequence"/>
</dbReference>
<name>A0A143HKY5_MICTH</name>
<gene>
    <name evidence="1" type="ORF">A3224_05865</name>
    <name evidence="2" type="ORF">OQJ68_03940</name>
</gene>
<sequence>MPSSTQNVLITWIPNSIDGAREATKLYRLYKNYAELRPPERLGDMGEFMSVILVGHRSELLCDYIIQSMLKVFSGKQNLSRTRACGCNWLVLAICEGGVGKYHGALSDNNEILSPARRLADLLKIKVSSTVRPLLFDEVGQGKAFTLACGGLLIRSNPDHNPLWYDFEPNKISIDELANQFSRL</sequence>
<evidence type="ECO:0000313" key="2">
    <source>
        <dbReference type="EMBL" id="MCX2800931.1"/>
    </source>
</evidence>
<dbReference type="AlphaFoldDB" id="A0A143HKY5"/>
<evidence type="ECO:0000313" key="3">
    <source>
        <dbReference type="Proteomes" id="UP000076077"/>
    </source>
</evidence>
<dbReference type="OrthoDB" id="7064235at2"/>
<reference evidence="3" key="1">
    <citation type="submission" date="2016-03" db="EMBL/GenBank/DDBJ databases">
        <authorList>
            <person name="Lee Y.-S."/>
            <person name="Choi Y.-L."/>
        </authorList>
    </citation>
    <scope>NUCLEOTIDE SEQUENCE [LARGE SCALE GENOMIC DNA]</scope>
    <source>
        <strain evidence="3">DAU221</strain>
    </source>
</reference>